<keyword evidence="5" id="KW-1185">Reference proteome</keyword>
<dbReference type="PROSITE" id="PS50158">
    <property type="entry name" value="ZF_CCHC"/>
    <property type="match status" value="1"/>
</dbReference>
<keyword evidence="1" id="KW-0479">Metal-binding</keyword>
<evidence type="ECO:0000256" key="2">
    <source>
        <dbReference type="SAM" id="MobiDB-lite"/>
    </source>
</evidence>
<dbReference type="InterPro" id="IPR001878">
    <property type="entry name" value="Znf_CCHC"/>
</dbReference>
<dbReference type="GO" id="GO:0003676">
    <property type="term" value="F:nucleic acid binding"/>
    <property type="evidence" value="ECO:0007669"/>
    <property type="project" value="InterPro"/>
</dbReference>
<feature type="region of interest" description="Disordered" evidence="2">
    <location>
        <begin position="44"/>
        <end position="127"/>
    </location>
</feature>
<keyword evidence="1" id="KW-0863">Zinc-finger</keyword>
<feature type="compositionally biased region" description="Acidic residues" evidence="2">
    <location>
        <begin position="115"/>
        <end position="125"/>
    </location>
</feature>
<dbReference type="AlphaFoldDB" id="A0AA38STX2"/>
<evidence type="ECO:0000256" key="1">
    <source>
        <dbReference type="PROSITE-ProRule" id="PRU00047"/>
    </source>
</evidence>
<organism evidence="4 5">
    <name type="scientific">Centaurea solstitialis</name>
    <name type="common">yellow star-thistle</name>
    <dbReference type="NCBI Taxonomy" id="347529"/>
    <lineage>
        <taxon>Eukaryota</taxon>
        <taxon>Viridiplantae</taxon>
        <taxon>Streptophyta</taxon>
        <taxon>Embryophyta</taxon>
        <taxon>Tracheophyta</taxon>
        <taxon>Spermatophyta</taxon>
        <taxon>Magnoliopsida</taxon>
        <taxon>eudicotyledons</taxon>
        <taxon>Gunneridae</taxon>
        <taxon>Pentapetalae</taxon>
        <taxon>asterids</taxon>
        <taxon>campanulids</taxon>
        <taxon>Asterales</taxon>
        <taxon>Asteraceae</taxon>
        <taxon>Carduoideae</taxon>
        <taxon>Cardueae</taxon>
        <taxon>Centaureinae</taxon>
        <taxon>Centaurea</taxon>
    </lineage>
</organism>
<evidence type="ECO:0000313" key="4">
    <source>
        <dbReference type="EMBL" id="KAJ9541876.1"/>
    </source>
</evidence>
<dbReference type="GO" id="GO:0008270">
    <property type="term" value="F:zinc ion binding"/>
    <property type="evidence" value="ECO:0007669"/>
    <property type="project" value="UniProtKB-KW"/>
</dbReference>
<feature type="domain" description="CCHC-type" evidence="3">
    <location>
        <begin position="768"/>
        <end position="782"/>
    </location>
</feature>
<sequence length="1048" mass="121209">MVITSLTTQIDTLEREVTQYKQLVATRDLQLEIGLRRVRELEETCRTQAQPSKRRHDDPDDAADPHEGEVPSKRLRLDLPSGFGTAADDTPADTAPPADQPVDPASPEGRPTDVLDSDSDDDDLPPEAANWRYEAIPKGVPVQFPHEKVTPAIDLIDPNTAPLDPSELRISDEGRKILNQHAQSLRFWKRSDDIVSSAEYDAFLPTVQTPEAFTAQQPIRLGWNHNVIFRPFLEESFTRIFQQERLFSWSKKVFFGLSHVKKRRRRTAYIYQRKLSWNEHGQIRKKHRFVKVTDVCPYKFGHQLFLEFHVRMYNPGKPDGNLRDYMFTEADLDSIDLDDLLTLIRHLEGPILKPDYFRDGLEVLKRYVRHSINLAHLTDYQMAIESKQQKVNLLPPNLKANLLDQYMPYFPTELPEHGVVYITFRKNQRRFMRFSELSSFCDGTLLYVYNGMKRRLIEETMPMYKGTQWKRKLNEALNLIEVKLKERLMLRRVETAMELRTRSIREWDEYLQLSQWEPALNGPFIASSLIIGLTRRHIDPSLRWEYLQLKTPKELWDALKGRFRNIHDSLLPELIIQWNEIRLLDYKKVNSFNKDMLCLKARLNFCGKDLTEDDMIQKTLSTFPTSTIILTNQYRLEYDSKRITTFNKLINLLQVAERHNEVLLNNNARPVGAKKIPESNHASVRGGKTSKGHGTKHTESHTRGGHSSRGRARGQGHGRGRGQGRGSSRGGFSNSWNRDLLDQVIKDTQKKAPMTDPSKRARDGTEPCYRCGIVGHRYKHCRASNVIAVTYKRYRESKEKESHYLDETRMYRGELECLVDCGSTHTILRNRLLFTEINDYKSSVTTMIGSSNSIIGRGTANFLLPNGTKMTIKEALYEPKTNRTLLSFKDIRSNGYHIETHCENGNEYMYITSNEYGRKHILEKLIGQSNGLYLTTIRVIESYYVINNGILNSDIYKLWHDRLGHPGRDMMIRVLKNTHGHPFFRMKGKMKQLTESTKLQQLTSNAQEATTSSQYASLNTPNFCKAYSLAKTGSRPSYAKDTKQKFHS</sequence>
<gene>
    <name evidence="4" type="ORF">OSB04_028382</name>
</gene>
<feature type="compositionally biased region" description="Low complexity" evidence="2">
    <location>
        <begin position="85"/>
        <end position="107"/>
    </location>
</feature>
<dbReference type="Proteomes" id="UP001172457">
    <property type="component" value="Chromosome 7"/>
</dbReference>
<dbReference type="EMBL" id="JARYMX010000007">
    <property type="protein sequence ID" value="KAJ9541876.1"/>
    <property type="molecule type" value="Genomic_DNA"/>
</dbReference>
<accession>A0AA38STX2</accession>
<protein>
    <recommendedName>
        <fullName evidence="3">CCHC-type domain-containing protein</fullName>
    </recommendedName>
</protein>
<proteinExistence type="predicted"/>
<name>A0AA38STX2_9ASTR</name>
<keyword evidence="1" id="KW-0862">Zinc</keyword>
<evidence type="ECO:0000259" key="3">
    <source>
        <dbReference type="PROSITE" id="PS50158"/>
    </source>
</evidence>
<feature type="compositionally biased region" description="Basic and acidic residues" evidence="2">
    <location>
        <begin position="55"/>
        <end position="77"/>
    </location>
</feature>
<feature type="compositionally biased region" description="Basic residues" evidence="2">
    <location>
        <begin position="703"/>
        <end position="722"/>
    </location>
</feature>
<dbReference type="Pfam" id="PF22936">
    <property type="entry name" value="Pol_BBD"/>
    <property type="match status" value="1"/>
</dbReference>
<reference evidence="4" key="1">
    <citation type="submission" date="2023-03" db="EMBL/GenBank/DDBJ databases">
        <title>Chromosome-scale reference genome and RAD-based genetic map of yellow starthistle (Centaurea solstitialis) reveal putative structural variation and QTLs associated with invader traits.</title>
        <authorList>
            <person name="Reatini B."/>
            <person name="Cang F.A."/>
            <person name="Jiang Q."/>
            <person name="Mckibben M.T.W."/>
            <person name="Barker M.S."/>
            <person name="Rieseberg L.H."/>
            <person name="Dlugosch K.M."/>
        </authorList>
    </citation>
    <scope>NUCLEOTIDE SEQUENCE</scope>
    <source>
        <strain evidence="4">CAN-66</strain>
        <tissue evidence="4">Leaf</tissue>
    </source>
</reference>
<dbReference type="PANTHER" id="PTHR33325:SF11">
    <property type="entry name" value="COLD SHOCK DOMAIN-CONTAINING PROTEIN 4-LIKE"/>
    <property type="match status" value="1"/>
</dbReference>
<dbReference type="PANTHER" id="PTHR33325">
    <property type="entry name" value="ZINC FINGER, CCHC-TYPE-RELATED"/>
    <property type="match status" value="1"/>
</dbReference>
<evidence type="ECO:0000313" key="5">
    <source>
        <dbReference type="Proteomes" id="UP001172457"/>
    </source>
</evidence>
<dbReference type="InterPro" id="IPR054722">
    <property type="entry name" value="PolX-like_BBD"/>
</dbReference>
<comment type="caution">
    <text evidence="4">The sequence shown here is derived from an EMBL/GenBank/DDBJ whole genome shotgun (WGS) entry which is preliminary data.</text>
</comment>
<feature type="region of interest" description="Disordered" evidence="2">
    <location>
        <begin position="672"/>
        <end position="736"/>
    </location>
</feature>